<dbReference type="WBParaSite" id="HCON_00172670-00001">
    <property type="protein sequence ID" value="HCON_00172670-00001"/>
    <property type="gene ID" value="HCON_00172670"/>
</dbReference>
<dbReference type="AlphaFoldDB" id="A0A7I4Z207"/>
<evidence type="ECO:0000256" key="3">
    <source>
        <dbReference type="ARBA" id="ARBA00022806"/>
    </source>
</evidence>
<name>A0A7I4Z207_HAECO</name>
<dbReference type="CDD" id="cd18808">
    <property type="entry name" value="SF1_C_Upf1"/>
    <property type="match status" value="1"/>
</dbReference>
<feature type="domain" description="DNA2/NAM7 helicase-like C-terminal" evidence="6">
    <location>
        <begin position="1057"/>
        <end position="1242"/>
    </location>
</feature>
<evidence type="ECO:0000256" key="4">
    <source>
        <dbReference type="ARBA" id="ARBA00022840"/>
    </source>
</evidence>
<dbReference type="OMA" id="EMDLELY"/>
<evidence type="ECO:0000256" key="2">
    <source>
        <dbReference type="ARBA" id="ARBA00022801"/>
    </source>
</evidence>
<dbReference type="InterPro" id="IPR041679">
    <property type="entry name" value="DNA2/NAM7-like_C"/>
</dbReference>
<dbReference type="Pfam" id="PF13087">
    <property type="entry name" value="AAA_12"/>
    <property type="match status" value="1"/>
</dbReference>
<evidence type="ECO:0000259" key="6">
    <source>
        <dbReference type="Pfam" id="PF13087"/>
    </source>
</evidence>
<evidence type="ECO:0000256" key="1">
    <source>
        <dbReference type="ARBA" id="ARBA00022741"/>
    </source>
</evidence>
<accession>A0A7I4Z207</accession>
<feature type="region of interest" description="Disordered" evidence="5">
    <location>
        <begin position="1"/>
        <end position="55"/>
    </location>
</feature>
<reference evidence="8" key="1">
    <citation type="submission" date="2020-12" db="UniProtKB">
        <authorList>
            <consortium name="WormBaseParasite"/>
        </authorList>
    </citation>
    <scope>IDENTIFICATION</scope>
    <source>
        <strain evidence="8">MHco3</strain>
    </source>
</reference>
<dbReference type="Proteomes" id="UP000025227">
    <property type="component" value="Unplaced"/>
</dbReference>
<dbReference type="InterPro" id="IPR027417">
    <property type="entry name" value="P-loop_NTPase"/>
</dbReference>
<dbReference type="GO" id="GO:0005524">
    <property type="term" value="F:ATP binding"/>
    <property type="evidence" value="ECO:0007669"/>
    <property type="project" value="UniProtKB-KW"/>
</dbReference>
<dbReference type="PANTHER" id="PTHR43788:SF16">
    <property type="entry name" value="HELICASE WITH ZINC FINGER 2"/>
    <property type="match status" value="1"/>
</dbReference>
<evidence type="ECO:0000256" key="5">
    <source>
        <dbReference type="SAM" id="MobiDB-lite"/>
    </source>
</evidence>
<dbReference type="PANTHER" id="PTHR43788">
    <property type="entry name" value="DNA2/NAM7 HELICASE FAMILY MEMBER"/>
    <property type="match status" value="1"/>
</dbReference>
<dbReference type="Gene3D" id="3.40.50.300">
    <property type="entry name" value="P-loop containing nucleotide triphosphate hydrolases"/>
    <property type="match status" value="2"/>
</dbReference>
<dbReference type="InterPro" id="IPR047187">
    <property type="entry name" value="SF1_C_Upf1"/>
</dbReference>
<dbReference type="GO" id="GO:0043139">
    <property type="term" value="F:5'-3' DNA helicase activity"/>
    <property type="evidence" value="ECO:0007669"/>
    <property type="project" value="TreeGrafter"/>
</dbReference>
<evidence type="ECO:0000313" key="8">
    <source>
        <dbReference type="WBParaSite" id="HCON_00172670-00001"/>
    </source>
</evidence>
<keyword evidence="3" id="KW-0347">Helicase</keyword>
<dbReference type="SUPFAM" id="SSF52540">
    <property type="entry name" value="P-loop containing nucleoside triphosphate hydrolases"/>
    <property type="match status" value="1"/>
</dbReference>
<keyword evidence="7" id="KW-1185">Reference proteome</keyword>
<feature type="region of interest" description="Disordered" evidence="5">
    <location>
        <begin position="128"/>
        <end position="147"/>
    </location>
</feature>
<protein>
    <submittedName>
        <fullName evidence="8">AAA_12 domain-containing protein</fullName>
    </submittedName>
</protein>
<sequence length="1275" mass="142125">MNSAEPDITAGTEPPEPPRAEDQIEEMDQSGSVAPILRGPPSYTFSGPPAPLPVLEPVLFDDDDVGPELFDITDLDAMVPAQELEELLRSPDIYNSPIYAQLPPAQPQEGLSEAISEAMLLAEPNPEQDIASIPLPPGPPPEGHPEADASQLEHFEEHQVTSSTLSLHATSSYVADKPETSSNFSYASVINREKAVTALQAAAELPPAPLPVAPAAPIRQVQPTNRLTVNTNLNLPEFTPPDFSHRLINRHPWASLVALRDRPLPTYSTHVTSEMDLELYTHIPPGGYLSSRFVRRLFPHLFREQPDRVRRLPIVELMRLDHAIAFREASQSIIDELLNGNYVIEENSLPQTRLGYVPSVVLPRPRPNFPVLYQVVNKGSGHRVVLEAKDFFIPGPDRRELHLIILDQYATNVQSFTRRFDKFLLSVKDFVWVYSVEPTITALRDPSTVLTQARIPKATALDTRFPYFFRVREFTLVTPAAAVQRILGIVMSKVVRYDTVKGLRIAFEGAPEAVQVSPSICEFRVSDADLDEIVTAISRSNVSCAMRFSEFPASKEAQRTLCALVRNFLPAHPEEGLLPLRVFKLTRSEREWISDRAGNFDNYRAHPRSAQQYMAQLFNAACSALAAVNHMNDDKRTHMLDAVIPDIEAFPFRFDFTLADMSSECGWTNQRPVYLWIVGSRSLLRTIIQQAVHSFEDRSIAVRLVVPAWAHRYAVRATARRARTRDNVTKVRVCVRLAPPPFGAEPLYELISQSQLFGEFPENSQATAVLNAIYGQQRIEAGPDGPQHENVSVSVGGRSFTLRGDQVAALQMSERRLPILAIQAAFGTGKTVVGALIAARTFSKFQERVIATTSTNTAVAQFTDTLLRLDEYRNIDILRYVSDSALIEGAPQTPIDLHTILKRLPVDYADRLSEEALQTCRKYKRGRELLERFMFDHDLATGLSDAERDEYRLAERDISDLTKDAVRIMFEVRPPAVVCITTAALLNSISADGIFCGWFDSFTTLIGDEASQIPEPALVALATHLPRIRHIYIGDTRQLEPHARCPRSSNPARFGAQSVMNVLLERGVPVAPLTTTFRAHPLLNELPNLVFYDHQLINGTQAEERQLFLSSVRCPNPLLPFLFVDVPGESTKSLSGSHSNSAEAEVCRQIVTSLLRKNVPPASIAIIVFYKEQSRTLAHFASTSSVDLHTVDSVQGREKDIVILLTTRTKFDPSRGEFLNDPHRLNVALSRCRHGQFVLGHEKSLAGLSFWADILQWANNRRAVTTAAALPDLLE</sequence>
<dbReference type="GO" id="GO:0016787">
    <property type="term" value="F:hydrolase activity"/>
    <property type="evidence" value="ECO:0007669"/>
    <property type="project" value="UniProtKB-KW"/>
</dbReference>
<evidence type="ECO:0000313" key="7">
    <source>
        <dbReference type="Proteomes" id="UP000025227"/>
    </source>
</evidence>
<keyword evidence="2" id="KW-0378">Hydrolase</keyword>
<proteinExistence type="predicted"/>
<keyword evidence="4" id="KW-0067">ATP-binding</keyword>
<dbReference type="InterPro" id="IPR050534">
    <property type="entry name" value="Coronavir_polyprotein_1ab"/>
</dbReference>
<organism evidence="7 8">
    <name type="scientific">Haemonchus contortus</name>
    <name type="common">Barber pole worm</name>
    <dbReference type="NCBI Taxonomy" id="6289"/>
    <lineage>
        <taxon>Eukaryota</taxon>
        <taxon>Metazoa</taxon>
        <taxon>Ecdysozoa</taxon>
        <taxon>Nematoda</taxon>
        <taxon>Chromadorea</taxon>
        <taxon>Rhabditida</taxon>
        <taxon>Rhabditina</taxon>
        <taxon>Rhabditomorpha</taxon>
        <taxon>Strongyloidea</taxon>
        <taxon>Trichostrongylidae</taxon>
        <taxon>Haemonchus</taxon>
    </lineage>
</organism>
<dbReference type="OrthoDB" id="5854045at2759"/>
<keyword evidence="1" id="KW-0547">Nucleotide-binding</keyword>